<evidence type="ECO:0000259" key="4">
    <source>
        <dbReference type="Pfam" id="PF08698"/>
    </source>
</evidence>
<feature type="compositionally biased region" description="Acidic residues" evidence="3">
    <location>
        <begin position="116"/>
        <end position="132"/>
    </location>
</feature>
<dbReference type="GO" id="GO:0005730">
    <property type="term" value="C:nucleolus"/>
    <property type="evidence" value="ECO:0007669"/>
    <property type="project" value="UniProtKB-SubCell"/>
</dbReference>
<organism evidence="5 6">
    <name type="scientific">Rhodotorula taiwanensis</name>
    <dbReference type="NCBI Taxonomy" id="741276"/>
    <lineage>
        <taxon>Eukaryota</taxon>
        <taxon>Fungi</taxon>
        <taxon>Dikarya</taxon>
        <taxon>Basidiomycota</taxon>
        <taxon>Pucciniomycotina</taxon>
        <taxon>Microbotryomycetes</taxon>
        <taxon>Sporidiobolales</taxon>
        <taxon>Sporidiobolaceae</taxon>
        <taxon>Rhodotorula</taxon>
    </lineage>
</organism>
<dbReference type="AlphaFoldDB" id="A0A2S5BDV4"/>
<feature type="domain" description="Fcf2 pre-rRNA processing C-terminal" evidence="4">
    <location>
        <begin position="257"/>
        <end position="350"/>
    </location>
</feature>
<dbReference type="GO" id="GO:0003723">
    <property type="term" value="F:RNA binding"/>
    <property type="evidence" value="ECO:0007669"/>
    <property type="project" value="TreeGrafter"/>
</dbReference>
<feature type="region of interest" description="Disordered" evidence="3">
    <location>
        <begin position="349"/>
        <end position="394"/>
    </location>
</feature>
<feature type="compositionally biased region" description="Basic and acidic residues" evidence="3">
    <location>
        <begin position="89"/>
        <end position="102"/>
    </location>
</feature>
<dbReference type="PANTHER" id="PTHR21686">
    <property type="entry name" value="DEOXYNUCLEOTIDYLTRANSFERASE TERMINAL-INTERACTING PROTEIN 2"/>
    <property type="match status" value="1"/>
</dbReference>
<gene>
    <name evidence="5" type="ORF">BMF94_1942</name>
</gene>
<feature type="compositionally biased region" description="Low complexity" evidence="3">
    <location>
        <begin position="71"/>
        <end position="80"/>
    </location>
</feature>
<evidence type="ECO:0000256" key="3">
    <source>
        <dbReference type="SAM" id="MobiDB-lite"/>
    </source>
</evidence>
<feature type="region of interest" description="Disordered" evidence="3">
    <location>
        <begin position="1"/>
        <end position="189"/>
    </location>
</feature>
<feature type="compositionally biased region" description="Basic and acidic residues" evidence="3">
    <location>
        <begin position="215"/>
        <end position="227"/>
    </location>
</feature>
<proteinExistence type="predicted"/>
<dbReference type="Pfam" id="PF08698">
    <property type="entry name" value="Fcf2"/>
    <property type="match status" value="1"/>
</dbReference>
<sequence>MPVTTRAQSAGLSPVKRSTVVPTDESITTTLASSDSQSSSEDDDDDSDSDSDSDSSESVDSEEEDEGAVVDLDALLQKAKLAARHRAQRKLDSETQRGHGDDLAGNEELVLFGSAGEDEDDSSEEEEDDDDGGSATPNAAAGESSNRHRRTARPLPPSLAAPLSRSAPFASSSRSPFPSDGGATVAAAPPRGVSLAQDLGKTVLADQGAVTVGGFDKKGKGKSRGDPPGDTTATGDKWGVAPLPKLSKKQIRAKQPHTAGAQWYHMPATPMTPELKREIDALRLSNQLDPKKFLRGGAKRDKVGEFFQIGHIIAPSTRATTLSSQPSVQKRSFVEDLLEDEQSKAYAKRKTKEVLAKSMSGRKRQRKGGKGAYAMGEGGNQRGGVAGGKKQRKG</sequence>
<dbReference type="Proteomes" id="UP000237144">
    <property type="component" value="Unassembled WGS sequence"/>
</dbReference>
<dbReference type="STRING" id="741276.A0A2S5BDV4"/>
<evidence type="ECO:0000313" key="6">
    <source>
        <dbReference type="Proteomes" id="UP000237144"/>
    </source>
</evidence>
<accession>A0A2S5BDV4</accession>
<dbReference type="PANTHER" id="PTHR21686:SF12">
    <property type="entry name" value="DEOXYNUCLEOTIDYLTRANSFERASE TERMINAL-INTERACTING PROTEIN 2"/>
    <property type="match status" value="1"/>
</dbReference>
<feature type="compositionally biased region" description="Basic residues" evidence="3">
    <location>
        <begin position="360"/>
        <end position="369"/>
    </location>
</feature>
<reference evidence="5 6" key="1">
    <citation type="journal article" date="2018" name="Front. Microbiol.">
        <title>Prospects for Fungal Bioremediation of Acidic Radioactive Waste Sites: Characterization and Genome Sequence of Rhodotorula taiwanensis MD1149.</title>
        <authorList>
            <person name="Tkavc R."/>
            <person name="Matrosova V.Y."/>
            <person name="Grichenko O.E."/>
            <person name="Gostincar C."/>
            <person name="Volpe R.P."/>
            <person name="Klimenkova P."/>
            <person name="Gaidamakova E.K."/>
            <person name="Zhou C.E."/>
            <person name="Stewart B.J."/>
            <person name="Lyman M.G."/>
            <person name="Malfatti S.A."/>
            <person name="Rubinfeld B."/>
            <person name="Courtot M."/>
            <person name="Singh J."/>
            <person name="Dalgard C.L."/>
            <person name="Hamilton T."/>
            <person name="Frey K.G."/>
            <person name="Gunde-Cimerman N."/>
            <person name="Dugan L."/>
            <person name="Daly M.J."/>
        </authorList>
    </citation>
    <scope>NUCLEOTIDE SEQUENCE [LARGE SCALE GENOMIC DNA]</scope>
    <source>
        <strain evidence="5 6">MD1149</strain>
    </source>
</reference>
<keyword evidence="6" id="KW-1185">Reference proteome</keyword>
<dbReference type="GO" id="GO:0006396">
    <property type="term" value="P:RNA processing"/>
    <property type="evidence" value="ECO:0007669"/>
    <property type="project" value="TreeGrafter"/>
</dbReference>
<comment type="caution">
    <text evidence="5">The sequence shown here is derived from an EMBL/GenBank/DDBJ whole genome shotgun (WGS) entry which is preliminary data.</text>
</comment>
<feature type="compositionally biased region" description="Gly residues" evidence="3">
    <location>
        <begin position="376"/>
        <end position="387"/>
    </location>
</feature>
<dbReference type="InterPro" id="IPR014810">
    <property type="entry name" value="Fcf2_C"/>
</dbReference>
<feature type="region of interest" description="Disordered" evidence="3">
    <location>
        <begin position="204"/>
        <end position="242"/>
    </location>
</feature>
<protein>
    <recommendedName>
        <fullName evidence="4">Fcf2 pre-rRNA processing C-terminal domain-containing protein</fullName>
    </recommendedName>
</protein>
<feature type="compositionally biased region" description="Acidic residues" evidence="3">
    <location>
        <begin position="40"/>
        <end position="68"/>
    </location>
</feature>
<evidence type="ECO:0000256" key="1">
    <source>
        <dbReference type="ARBA" id="ARBA00004604"/>
    </source>
</evidence>
<feature type="compositionally biased region" description="Low complexity" evidence="3">
    <location>
        <begin position="160"/>
        <end position="179"/>
    </location>
</feature>
<name>A0A2S5BDV4_9BASI</name>
<evidence type="ECO:0000256" key="2">
    <source>
        <dbReference type="ARBA" id="ARBA00023242"/>
    </source>
</evidence>
<comment type="subcellular location">
    <subcellularLocation>
        <location evidence="1">Nucleus</location>
        <location evidence="1">Nucleolus</location>
    </subcellularLocation>
</comment>
<feature type="region of interest" description="Disordered" evidence="3">
    <location>
        <begin position="248"/>
        <end position="267"/>
    </location>
</feature>
<dbReference type="EMBL" id="PJQD01000020">
    <property type="protein sequence ID" value="POY74966.1"/>
    <property type="molecule type" value="Genomic_DNA"/>
</dbReference>
<evidence type="ECO:0000313" key="5">
    <source>
        <dbReference type="EMBL" id="POY74966.1"/>
    </source>
</evidence>
<dbReference type="OrthoDB" id="427886at2759"/>
<keyword evidence="2" id="KW-0539">Nucleus</keyword>
<dbReference type="InterPro" id="IPR039883">
    <property type="entry name" value="Fcf2/DNTTIP2"/>
</dbReference>
<feature type="compositionally biased region" description="Polar residues" evidence="3">
    <location>
        <begin position="1"/>
        <end position="11"/>
    </location>
</feature>